<dbReference type="AlphaFoldDB" id="A0AAE4BQ81"/>
<dbReference type="Proteomes" id="UP001185092">
    <property type="component" value="Unassembled WGS sequence"/>
</dbReference>
<proteinExistence type="predicted"/>
<dbReference type="InterPro" id="IPR008023">
    <property type="entry name" value="DUF748"/>
</dbReference>
<dbReference type="PANTHER" id="PTHR30441">
    <property type="entry name" value="DUF748 DOMAIN-CONTAINING PROTEIN"/>
    <property type="match status" value="1"/>
</dbReference>
<comment type="caution">
    <text evidence="1">The sequence shown here is derived from an EMBL/GenBank/DDBJ whole genome shotgun (WGS) entry which is preliminary data.</text>
</comment>
<reference evidence="1" key="1">
    <citation type="submission" date="2023-07" db="EMBL/GenBank/DDBJ databases">
        <title>Genomic Encyclopedia of Type Strains, Phase IV (KMG-IV): sequencing the most valuable type-strain genomes for metagenomic binning, comparative biology and taxonomic classification.</title>
        <authorList>
            <person name="Goeker M."/>
        </authorList>
    </citation>
    <scope>NUCLEOTIDE SEQUENCE</scope>
    <source>
        <strain evidence="1">DSM 26174</strain>
    </source>
</reference>
<evidence type="ECO:0000313" key="2">
    <source>
        <dbReference type="Proteomes" id="UP001185092"/>
    </source>
</evidence>
<keyword evidence="2" id="KW-1185">Reference proteome</keyword>
<protein>
    <recommendedName>
        <fullName evidence="3">DUF748 domain-containing protein</fullName>
    </recommendedName>
</protein>
<dbReference type="RefSeq" id="WP_309938328.1">
    <property type="nucleotide sequence ID" value="NZ_AP025305.1"/>
</dbReference>
<accession>A0AAE4BQ81</accession>
<dbReference type="GO" id="GO:0005886">
    <property type="term" value="C:plasma membrane"/>
    <property type="evidence" value="ECO:0007669"/>
    <property type="project" value="TreeGrafter"/>
</dbReference>
<evidence type="ECO:0000313" key="1">
    <source>
        <dbReference type="EMBL" id="MDR6238824.1"/>
    </source>
</evidence>
<dbReference type="Pfam" id="PF05359">
    <property type="entry name" value="DUF748"/>
    <property type="match status" value="1"/>
</dbReference>
<sequence>MKRRYILIAIVLLFFVVEAFFYSSQLAWFLEGQLEKTLGRKTSIEKVELDLWDGEIELSDFKLFEQDSQTVFMSFDKLDVKLDLMSWINGRNIINSIELEEPFIRVYASKSGFNFDDLFDRLNEDNSEEAKQETTEPFRIELKDIEIEEGVFSYSDGETGDSLELKNIALKLPEYISALNAISNLEISFELATGGTFHSVTDLNLNTGLIKSESVVSNVDLSPFSRYAKDLLNFSSWKGFLNTEIALVSNLNEYELTSISGQAGMKAFSLLDLTDQEVLGMDSLLIDLSTVKPLKSSFEIESINCYGPRMRFEFEDSTSNLHVLASPMMQENEGDTLQVEENVEAVELAYSIGQLMVQDAYLKLIDKRFEKEYEYNISDIRFETSKLTESTDSLRINTSAKLNDKGNVVAQLSINPQDPYELDLEYTISDFELSDLNFYSKKYTGFPIFYGQIYYYGHNTIQDKKIVSDNKIKIYRVELGKREKDGSLYDMPLKLALAILKDDKGNIEIDLPMRGDMNDPDYNINKLIWGTAKNLIVRAVKSPFKKLSNLVKADPEDIKSFDFELGEADLTKKHARSANLLKKVLEKRPELEFELIYYKDTVLENRYLQEKRVANAILQDSLAVQNEMEALVTTDSLAEDGSNSEDKAISSIIQLMNGSELDSMRLDGLSNMLDSLGLNMSVRRSKMEHPKNVGSEPHFEVRWKVKEE</sequence>
<dbReference type="EMBL" id="JAVDQD010000002">
    <property type="protein sequence ID" value="MDR6238824.1"/>
    <property type="molecule type" value="Genomic_DNA"/>
</dbReference>
<dbReference type="GO" id="GO:0090313">
    <property type="term" value="P:regulation of protein targeting to membrane"/>
    <property type="evidence" value="ECO:0007669"/>
    <property type="project" value="TreeGrafter"/>
</dbReference>
<name>A0AAE4BQ81_9BACT</name>
<evidence type="ECO:0008006" key="3">
    <source>
        <dbReference type="Google" id="ProtNLM"/>
    </source>
</evidence>
<dbReference type="InterPro" id="IPR052894">
    <property type="entry name" value="AsmA-related"/>
</dbReference>
<organism evidence="1 2">
    <name type="scientific">Aureibacter tunicatorum</name>
    <dbReference type="NCBI Taxonomy" id="866807"/>
    <lineage>
        <taxon>Bacteria</taxon>
        <taxon>Pseudomonadati</taxon>
        <taxon>Bacteroidota</taxon>
        <taxon>Cytophagia</taxon>
        <taxon>Cytophagales</taxon>
        <taxon>Persicobacteraceae</taxon>
        <taxon>Aureibacter</taxon>
    </lineage>
</organism>
<dbReference type="PANTHER" id="PTHR30441:SF8">
    <property type="entry name" value="DUF748 DOMAIN-CONTAINING PROTEIN"/>
    <property type="match status" value="1"/>
</dbReference>
<gene>
    <name evidence="1" type="ORF">HNQ88_001861</name>
</gene>